<comment type="caution">
    <text evidence="3">The sequence shown here is derived from an EMBL/GenBank/DDBJ whole genome shotgun (WGS) entry which is preliminary data.</text>
</comment>
<sequence>MDSYFRIYFVDFGNTSLLSFQDILELPQKFTELSFKAFHCSLPLKGKLRKDSLEVIEEFFLLTEDKDLDIQVKDIQNNCHIVDLLHNDVSVCQELSKTFGLQFFNNSWSEKVRFKQDAKHIFNIQKLREERGELPIEDPVVWYCGHNRKVVLTAYNDQDLWCIEEKDLGPKQKLCKKIATYYSQIRPENVSIQEGAVYAVCADETWFRAIVLNITTGMDVVVQSIDSGEVYNVPKTKFKILEERFKSRARFARIVRLYNRGVIQNSNIVDHILKKLISTETRLYLRVMDCKERVPYVVLTVKGLDIVEDILAAPQAVSPLSYLIKKFKDVAIDCSLPSELEESIIVHVSHVESVHEFYIQPAAWEEELSEMTYRLNDIYPQQYKFLNLVHAEAGMFCIVKFSEDKCYYRAKVISGGPKKATIQFIDFGNYDEVSVSDLFVLVDGLTSRSLCIKCALNDVNEKSSTEKFINLTKNKALSCKYYQGSDCLIVDLWDQQICINKELSSDYLLSDEEITSIQVQPCSYLIDCSMEKEEMTMLHVDSPEVFFVLPKHREEPRKNLQQELNEMYKGYVTNLPNPSSGKFCVARVYDDDLEGTWFRGKILEVRDDKSRVRLLDEGKVYICYNKNIKILIPSLATKPSCALECRLTIGRKFNQSSTPEEKKELMNLYPPRNDKVYVVCKNMANDQIRVDLYDKNNEKIVIASSTKLSPSDIIEDINIESTCKLNDSEKSSTIKTLSDEDDEPKREISAYTKKKMESFQEYMENYRKSMEQEEENLIQGPIPEHDPIIGEVDALVCSVESPTEFWIHIKDETPKLSEIVEKINSSIEDYEEVEEPDVNAYCLAKSGELNEWHRGRIIDEYTDVVDIFFVDYGILEVVTKNNLRKIPSDITKTPCFAIPATLFSIREPINGWSETQIEDFEKKTYKKSVICKVITATLPLEVILAVDNNVINIDYVRAGRAEEAAIFDETRYEGRISHSTKFGDIYIQLLEDDDDLMKVSRLLKNADNFPIPEKIIKDSMVAVKMAGEWYRAKIKKTGSTNYAYLVDYGQTLIIEKSNIRLVDQDISKIDPLVIRFESYLPSIPREVYDKLMEIDRVEVLLESPRTIFVKNVELSEYLKHNDNEETVTDIQDSESDGTIENISARPSSDTDKETKEDDNEPFESSENDKVVDQRDECKTDSEIDKSSHISNSTTHHVFKSTKLQNTAIEAASNLKVFNSLCSKRGAEITVEIVSAFMPFYFLARLMEIPPEIENLDGSILNNKNVSVNTPCIAKTSKGVWIRVKLLKCRPTRYQAYAIDYGYVFEVNPGDVRSIEKEKYVTIPAQSFVCKLADCGNNIIVHKHLNILKQCIVKLKVEEWMNDEPAEVIIYVKVKNSFRSINAVLIQGQNIELLSHSETDYAEFDFESSIVSSDGYDNCLSDSSF</sequence>
<dbReference type="Gene3D" id="2.40.50.90">
    <property type="match status" value="4"/>
</dbReference>
<dbReference type="PANTHER" id="PTHR22948:SF29">
    <property type="entry name" value="FI02030P-RELATED"/>
    <property type="match status" value="1"/>
</dbReference>
<evidence type="ECO:0000313" key="3">
    <source>
        <dbReference type="EMBL" id="CAD5117927.1"/>
    </source>
</evidence>
<dbReference type="PROSITE" id="PS50304">
    <property type="entry name" value="TUDOR"/>
    <property type="match status" value="4"/>
</dbReference>
<reference evidence="3 4" key="1">
    <citation type="submission" date="2020-08" db="EMBL/GenBank/DDBJ databases">
        <authorList>
            <person name="Hejnol A."/>
        </authorList>
    </citation>
    <scope>NUCLEOTIDE SEQUENCE [LARGE SCALE GENOMIC DNA]</scope>
</reference>
<feature type="domain" description="Tudor" evidence="2">
    <location>
        <begin position="835"/>
        <end position="893"/>
    </location>
</feature>
<dbReference type="EMBL" id="CAJFCJ010000007">
    <property type="protein sequence ID" value="CAD5117927.1"/>
    <property type="molecule type" value="Genomic_DNA"/>
</dbReference>
<dbReference type="Gene3D" id="2.30.30.140">
    <property type="match status" value="6"/>
</dbReference>
<feature type="domain" description="Tudor" evidence="2">
    <location>
        <begin position="1"/>
        <end position="33"/>
    </location>
</feature>
<keyword evidence="4" id="KW-1185">Reference proteome</keyword>
<feature type="compositionally biased region" description="Acidic residues" evidence="1">
    <location>
        <begin position="1156"/>
        <end position="1165"/>
    </location>
</feature>
<dbReference type="SUPFAM" id="SSF63748">
    <property type="entry name" value="Tudor/PWWP/MBT"/>
    <property type="match status" value="7"/>
</dbReference>
<dbReference type="OrthoDB" id="341421at2759"/>
<name>A0A7I8VPC8_9ANNE</name>
<feature type="domain" description="Tudor" evidence="2">
    <location>
        <begin position="1012"/>
        <end position="1069"/>
    </location>
</feature>
<dbReference type="Proteomes" id="UP000549394">
    <property type="component" value="Unassembled WGS sequence"/>
</dbReference>
<accession>A0A7I8VPC8</accession>
<dbReference type="InterPro" id="IPR050621">
    <property type="entry name" value="Tudor_domain_containing"/>
</dbReference>
<dbReference type="PANTHER" id="PTHR22948">
    <property type="entry name" value="TUDOR DOMAIN CONTAINING PROTEIN"/>
    <property type="match status" value="1"/>
</dbReference>
<dbReference type="SMART" id="SM00333">
    <property type="entry name" value="TUDOR"/>
    <property type="match status" value="6"/>
</dbReference>
<protein>
    <submittedName>
        <fullName evidence="3">DgyrCDS6672</fullName>
    </submittedName>
</protein>
<evidence type="ECO:0000259" key="2">
    <source>
        <dbReference type="PROSITE" id="PS50304"/>
    </source>
</evidence>
<evidence type="ECO:0000313" key="4">
    <source>
        <dbReference type="Proteomes" id="UP000549394"/>
    </source>
</evidence>
<dbReference type="InterPro" id="IPR002999">
    <property type="entry name" value="Tudor"/>
</dbReference>
<feature type="compositionally biased region" description="Acidic residues" evidence="1">
    <location>
        <begin position="1124"/>
        <end position="1137"/>
    </location>
</feature>
<organism evidence="3 4">
    <name type="scientific">Dimorphilus gyrociliatus</name>
    <dbReference type="NCBI Taxonomy" id="2664684"/>
    <lineage>
        <taxon>Eukaryota</taxon>
        <taxon>Metazoa</taxon>
        <taxon>Spiralia</taxon>
        <taxon>Lophotrochozoa</taxon>
        <taxon>Annelida</taxon>
        <taxon>Polychaeta</taxon>
        <taxon>Polychaeta incertae sedis</taxon>
        <taxon>Dinophilidae</taxon>
        <taxon>Dimorphilus</taxon>
    </lineage>
</organism>
<dbReference type="InterPro" id="IPR035437">
    <property type="entry name" value="SNase_OB-fold_sf"/>
</dbReference>
<proteinExistence type="predicted"/>
<dbReference type="Pfam" id="PF00567">
    <property type="entry name" value="TUDOR"/>
    <property type="match status" value="6"/>
</dbReference>
<gene>
    <name evidence="3" type="ORF">DGYR_LOCUS6388</name>
</gene>
<evidence type="ECO:0000256" key="1">
    <source>
        <dbReference type="SAM" id="MobiDB-lite"/>
    </source>
</evidence>
<feature type="domain" description="Tudor" evidence="2">
    <location>
        <begin position="390"/>
        <end position="448"/>
    </location>
</feature>
<dbReference type="CDD" id="cd20379">
    <property type="entry name" value="Tudor_dTUD-like"/>
    <property type="match status" value="2"/>
</dbReference>
<feature type="region of interest" description="Disordered" evidence="1">
    <location>
        <begin position="1123"/>
        <end position="1190"/>
    </location>
</feature>
<feature type="compositionally biased region" description="Basic and acidic residues" evidence="1">
    <location>
        <begin position="1166"/>
        <end position="1187"/>
    </location>
</feature>